<keyword evidence="2" id="KW-0067">ATP-binding</keyword>
<dbReference type="OrthoDB" id="3173976at2759"/>
<evidence type="ECO:0000313" key="6">
    <source>
        <dbReference type="Proteomes" id="UP000027073"/>
    </source>
</evidence>
<dbReference type="PROSITE" id="PS50011">
    <property type="entry name" value="PROTEIN_KINASE_DOM"/>
    <property type="match status" value="1"/>
</dbReference>
<organism evidence="5 6">
    <name type="scientific">Pleurotus ostreatus (strain PC15)</name>
    <name type="common">Oyster mushroom</name>
    <dbReference type="NCBI Taxonomy" id="1137138"/>
    <lineage>
        <taxon>Eukaryota</taxon>
        <taxon>Fungi</taxon>
        <taxon>Dikarya</taxon>
        <taxon>Basidiomycota</taxon>
        <taxon>Agaricomycotina</taxon>
        <taxon>Agaricomycetes</taxon>
        <taxon>Agaricomycetidae</taxon>
        <taxon>Agaricales</taxon>
        <taxon>Pleurotineae</taxon>
        <taxon>Pleurotaceae</taxon>
        <taxon>Pleurotus</taxon>
    </lineage>
</organism>
<accession>A0A067NZ61</accession>
<dbReference type="GO" id="GO:0004674">
    <property type="term" value="F:protein serine/threonine kinase activity"/>
    <property type="evidence" value="ECO:0007669"/>
    <property type="project" value="TreeGrafter"/>
</dbReference>
<dbReference type="GO" id="GO:0005524">
    <property type="term" value="F:ATP binding"/>
    <property type="evidence" value="ECO:0007669"/>
    <property type="project" value="UniProtKB-KW"/>
</dbReference>
<dbReference type="GO" id="GO:0035556">
    <property type="term" value="P:intracellular signal transduction"/>
    <property type="evidence" value="ECO:0007669"/>
    <property type="project" value="TreeGrafter"/>
</dbReference>
<dbReference type="InParanoid" id="A0A067NZ61"/>
<dbReference type="InterPro" id="IPR011009">
    <property type="entry name" value="Kinase-like_dom_sf"/>
</dbReference>
<dbReference type="PANTHER" id="PTHR24346">
    <property type="entry name" value="MAP/MICROTUBULE AFFINITY-REGULATING KINASE"/>
    <property type="match status" value="1"/>
</dbReference>
<dbReference type="CDD" id="cd00180">
    <property type="entry name" value="PKc"/>
    <property type="match status" value="1"/>
</dbReference>
<feature type="compositionally biased region" description="Polar residues" evidence="3">
    <location>
        <begin position="8"/>
        <end position="17"/>
    </location>
</feature>
<name>A0A067NZ61_PLEO1</name>
<dbReference type="HOGENOM" id="CLU_847625_0_0_1"/>
<sequence length="319" mass="37025">METDLSDYASSPPSTKSSIDEDEVNRRIRPCWHRYRRLLESKGFHLETFRDVKSFYEHFPDYQMPAAPGHMQIHTRMDEDALCPDPGLPDNLFRGYRTCDGLKVMVKAVHVHSRELDIIRYLSTPPRRKDPMNHCIPVLDLIEVRDDGLAFLVMEQWSSQLISVTPCCLRLFLAALRQCIEHAVFMHKHRIAHLDISIRNLLTDYNGHYAYIDFELSRRFNGEPNPRVQGYRGTEIPPEVEHGEPSDPYKIDVWAMGVLILRACKLTGFFIPQIMELVEPMLCEKPDTRPSMEKVLRMFDSIVRSLDPAQLQSSCPTQR</sequence>
<dbReference type="VEuPathDB" id="FungiDB:PLEOSDRAFT_48371"/>
<evidence type="ECO:0000259" key="4">
    <source>
        <dbReference type="PROSITE" id="PS50011"/>
    </source>
</evidence>
<evidence type="ECO:0000256" key="2">
    <source>
        <dbReference type="ARBA" id="ARBA00022840"/>
    </source>
</evidence>
<evidence type="ECO:0000256" key="1">
    <source>
        <dbReference type="ARBA" id="ARBA00022741"/>
    </source>
</evidence>
<dbReference type="Proteomes" id="UP000027073">
    <property type="component" value="Unassembled WGS sequence"/>
</dbReference>
<dbReference type="PANTHER" id="PTHR24346:SF30">
    <property type="entry name" value="MATERNAL EMBRYONIC LEUCINE ZIPPER KINASE"/>
    <property type="match status" value="1"/>
</dbReference>
<evidence type="ECO:0000256" key="3">
    <source>
        <dbReference type="SAM" id="MobiDB-lite"/>
    </source>
</evidence>
<keyword evidence="1" id="KW-0547">Nucleotide-binding</keyword>
<dbReference type="Gene3D" id="1.10.510.10">
    <property type="entry name" value="Transferase(Phosphotransferase) domain 1"/>
    <property type="match status" value="1"/>
</dbReference>
<feature type="region of interest" description="Disordered" evidence="3">
    <location>
        <begin position="1"/>
        <end position="22"/>
    </location>
</feature>
<dbReference type="STRING" id="1137138.A0A067NZ61"/>
<dbReference type="Pfam" id="PF00069">
    <property type="entry name" value="Pkinase"/>
    <property type="match status" value="1"/>
</dbReference>
<evidence type="ECO:0000313" key="5">
    <source>
        <dbReference type="EMBL" id="KDQ33318.1"/>
    </source>
</evidence>
<dbReference type="GO" id="GO:0005737">
    <property type="term" value="C:cytoplasm"/>
    <property type="evidence" value="ECO:0007669"/>
    <property type="project" value="TreeGrafter"/>
</dbReference>
<feature type="domain" description="Protein kinase" evidence="4">
    <location>
        <begin position="59"/>
        <end position="319"/>
    </location>
</feature>
<dbReference type="EMBL" id="KL198004">
    <property type="protein sequence ID" value="KDQ33318.1"/>
    <property type="molecule type" value="Genomic_DNA"/>
</dbReference>
<proteinExistence type="predicted"/>
<dbReference type="SMART" id="SM00220">
    <property type="entry name" value="S_TKc"/>
    <property type="match status" value="1"/>
</dbReference>
<dbReference type="InterPro" id="IPR000719">
    <property type="entry name" value="Prot_kinase_dom"/>
</dbReference>
<reference evidence="6" key="1">
    <citation type="journal article" date="2014" name="Proc. Natl. Acad. Sci. U.S.A.">
        <title>Extensive sampling of basidiomycete genomes demonstrates inadequacy of the white-rot/brown-rot paradigm for wood decay fungi.</title>
        <authorList>
            <person name="Riley R."/>
            <person name="Salamov A.A."/>
            <person name="Brown D.W."/>
            <person name="Nagy L.G."/>
            <person name="Floudas D."/>
            <person name="Held B.W."/>
            <person name="Levasseur A."/>
            <person name="Lombard V."/>
            <person name="Morin E."/>
            <person name="Otillar R."/>
            <person name="Lindquist E.A."/>
            <person name="Sun H."/>
            <person name="LaButti K.M."/>
            <person name="Schmutz J."/>
            <person name="Jabbour D."/>
            <person name="Luo H."/>
            <person name="Baker S.E."/>
            <person name="Pisabarro A.G."/>
            <person name="Walton J.D."/>
            <person name="Blanchette R.A."/>
            <person name="Henrissat B."/>
            <person name="Martin F."/>
            <person name="Cullen D."/>
            <person name="Hibbett D.S."/>
            <person name="Grigoriev I.V."/>
        </authorList>
    </citation>
    <scope>NUCLEOTIDE SEQUENCE [LARGE SCALE GENOMIC DNA]</scope>
    <source>
        <strain evidence="6">PC15</strain>
    </source>
</reference>
<dbReference type="SUPFAM" id="SSF56112">
    <property type="entry name" value="Protein kinase-like (PK-like)"/>
    <property type="match status" value="1"/>
</dbReference>
<protein>
    <recommendedName>
        <fullName evidence="4">Protein kinase domain-containing protein</fullName>
    </recommendedName>
</protein>
<dbReference type="AlphaFoldDB" id="A0A067NZ61"/>
<gene>
    <name evidence="5" type="ORF">PLEOSDRAFT_48371</name>
</gene>